<accession>A0A8J2SQ68</accession>
<proteinExistence type="predicted"/>
<reference evidence="2" key="1">
    <citation type="submission" date="2021-11" db="EMBL/GenBank/DDBJ databases">
        <authorList>
            <consortium name="Genoscope - CEA"/>
            <person name="William W."/>
        </authorList>
    </citation>
    <scope>NUCLEOTIDE SEQUENCE</scope>
</reference>
<protein>
    <submittedName>
        <fullName evidence="2">Uncharacterized protein</fullName>
    </submittedName>
</protein>
<evidence type="ECO:0000256" key="1">
    <source>
        <dbReference type="SAM" id="MobiDB-lite"/>
    </source>
</evidence>
<dbReference type="AlphaFoldDB" id="A0A8J2SQ68"/>
<name>A0A8J2SQ68_9STRA</name>
<dbReference type="EMBL" id="CAKKNE010000003">
    <property type="protein sequence ID" value="CAH0371777.1"/>
    <property type="molecule type" value="Genomic_DNA"/>
</dbReference>
<dbReference type="Proteomes" id="UP000789595">
    <property type="component" value="Unassembled WGS sequence"/>
</dbReference>
<organism evidence="2 3">
    <name type="scientific">Pelagomonas calceolata</name>
    <dbReference type="NCBI Taxonomy" id="35677"/>
    <lineage>
        <taxon>Eukaryota</taxon>
        <taxon>Sar</taxon>
        <taxon>Stramenopiles</taxon>
        <taxon>Ochrophyta</taxon>
        <taxon>Pelagophyceae</taxon>
        <taxon>Pelagomonadales</taxon>
        <taxon>Pelagomonadaceae</taxon>
        <taxon>Pelagomonas</taxon>
    </lineage>
</organism>
<comment type="caution">
    <text evidence="2">The sequence shown here is derived from an EMBL/GenBank/DDBJ whole genome shotgun (WGS) entry which is preliminary data.</text>
</comment>
<gene>
    <name evidence="2" type="ORF">PECAL_3P17290</name>
</gene>
<evidence type="ECO:0000313" key="2">
    <source>
        <dbReference type="EMBL" id="CAH0371777.1"/>
    </source>
</evidence>
<feature type="region of interest" description="Disordered" evidence="1">
    <location>
        <begin position="42"/>
        <end position="61"/>
    </location>
</feature>
<keyword evidence="3" id="KW-1185">Reference proteome</keyword>
<sequence length="472" mass="51086">MEAALVAAAERNDADAVERIQRAARGDDDALCDAVASHLRTELEREAPPPPLDNTNDFPALPTTKKKRVRATLVTATVPPAPPVATPVKRPSAAASTDASAALGAVVARAARRGDLGATLRLVARAARRGGGGARRLAAEAAAALAPELAALPLDAFRPASFFLCLRRPGPIRDLASCLVCGPLMHHAYALRERCRDRFLDLLRDYEAARRDANRERLFPPADDAFFFRKRRPQRRGARQTRDAFRDRASQVCRAVPPEHVGWFARVFTDILTAAAAAEDVYDEADDAFWAGSPLETVPGQLRIFALFVVGADAKAFSDSLREVLVATLSEDVDADALPRTRVGEALAKRTAGAALLGFLRSAPNFGSSSQGRPRPADLDVVRVLQSVNDASDARAYFVAAWVCAFLAALQFDAASRREDTAIMDELEALRARLACRDPSPALLAARLDVEACLRRLGRPLASLEPRRPRRK</sequence>
<evidence type="ECO:0000313" key="3">
    <source>
        <dbReference type="Proteomes" id="UP000789595"/>
    </source>
</evidence>